<reference evidence="1 2" key="1">
    <citation type="journal article" date="2009" name="PLoS Genet.">
        <title>The complete genome and proteome of Laribacter hongkongensis reveal potential mechanisms for adaptations to different temperatures and habitats.</title>
        <authorList>
            <person name="Woo P.C."/>
            <person name="Lau S.K."/>
            <person name="Tse H."/>
            <person name="Teng J.L."/>
            <person name="Curreem S.O."/>
            <person name="Tsang A.K."/>
            <person name="Fan R.Y."/>
            <person name="Wong G.K."/>
            <person name="Huang Y."/>
            <person name="Loman N.J."/>
            <person name="Snyder L.A."/>
            <person name="Cai J.J."/>
            <person name="Huang J.D."/>
            <person name="Mak W."/>
            <person name="Pallen M.J."/>
            <person name="Lok S."/>
            <person name="Yuen K.Y."/>
        </authorList>
    </citation>
    <scope>NUCLEOTIDE SEQUENCE [LARGE SCALE GENOMIC DNA]</scope>
    <source>
        <strain evidence="1 2">HLHK9</strain>
    </source>
</reference>
<sequence>MFYVVWHTTILHIVSFKFRQQIIQYRYLEIFIFSAIIGDS</sequence>
<dbReference type="KEGG" id="lhk:LHK_02000"/>
<gene>
    <name evidence="1" type="ordered locus">LHK_02000</name>
</gene>
<keyword evidence="2" id="KW-1185">Reference proteome</keyword>
<protein>
    <submittedName>
        <fullName evidence="1">Uncharacterized protein</fullName>
    </submittedName>
</protein>
<dbReference type="AlphaFoldDB" id="C1D944"/>
<evidence type="ECO:0000313" key="1">
    <source>
        <dbReference type="EMBL" id="ACO74984.1"/>
    </source>
</evidence>
<evidence type="ECO:0000313" key="2">
    <source>
        <dbReference type="Proteomes" id="UP000002010"/>
    </source>
</evidence>
<name>C1D944_LARHH</name>
<dbReference type="HOGENOM" id="CLU_3291731_0_0_4"/>
<accession>C1D944</accession>
<dbReference type="Proteomes" id="UP000002010">
    <property type="component" value="Chromosome"/>
</dbReference>
<dbReference type="EMBL" id="CP001154">
    <property type="protein sequence ID" value="ACO74984.1"/>
    <property type="molecule type" value="Genomic_DNA"/>
</dbReference>
<organism evidence="1 2">
    <name type="scientific">Laribacter hongkongensis (strain HLHK9)</name>
    <dbReference type="NCBI Taxonomy" id="557598"/>
    <lineage>
        <taxon>Bacteria</taxon>
        <taxon>Pseudomonadati</taxon>
        <taxon>Pseudomonadota</taxon>
        <taxon>Betaproteobacteria</taxon>
        <taxon>Neisseriales</taxon>
        <taxon>Aquaspirillaceae</taxon>
        <taxon>Laribacter</taxon>
    </lineage>
</organism>
<proteinExistence type="predicted"/>